<dbReference type="PANTHER" id="PTHR38753:SF1">
    <property type="entry name" value="SLR1441 PROTEIN"/>
    <property type="match status" value="1"/>
</dbReference>
<proteinExistence type="predicted"/>
<protein>
    <recommendedName>
        <fullName evidence="3">DUF3782 domain-containing protein</fullName>
    </recommendedName>
</protein>
<dbReference type="PANTHER" id="PTHR38753">
    <property type="entry name" value="SLR1441 PROTEIN"/>
    <property type="match status" value="1"/>
</dbReference>
<feature type="region of interest" description="Disordered" evidence="1">
    <location>
        <begin position="26"/>
        <end position="51"/>
    </location>
</feature>
<organism evidence="2">
    <name type="scientific">Candidatus Kentrum sp. SD</name>
    <dbReference type="NCBI Taxonomy" id="2126332"/>
    <lineage>
        <taxon>Bacteria</taxon>
        <taxon>Pseudomonadati</taxon>
        <taxon>Pseudomonadota</taxon>
        <taxon>Gammaproteobacteria</taxon>
        <taxon>Candidatus Kentrum</taxon>
    </lineage>
</organism>
<dbReference type="SUPFAM" id="SSF52980">
    <property type="entry name" value="Restriction endonuclease-like"/>
    <property type="match status" value="1"/>
</dbReference>
<name>A0A451BIA6_9GAMM</name>
<sequence length="229" mass="26424">MGATSYEEVLSLFKETDRKFQETRKMFEEQAREAERRSQEADHKSQERDREYQEIRNIMREQARKADRQLEELGKQIGDLGDKFGYFTEGMALPSMERILTEQFGMTTIMPRVRTRKNGEEIEIDVLATANEGINLAMVVEVKSRVKRAAIEQLCGIMKKFRGLYPEHGNKDLMAILAGVDWDRGLEQEAREAGFLTAAIRDEIFDLTVPPGFQARRWQSTNRVGLSRA</sequence>
<gene>
    <name evidence="2" type="ORF">BECKSD772D_GA0070982_100533</name>
</gene>
<reference evidence="2" key="1">
    <citation type="submission" date="2019-02" db="EMBL/GenBank/DDBJ databases">
        <authorList>
            <person name="Gruber-Vodicka R. H."/>
            <person name="Seah K. B. B."/>
        </authorList>
    </citation>
    <scope>NUCLEOTIDE SEQUENCE</scope>
    <source>
        <strain evidence="2">BECK_S127</strain>
    </source>
</reference>
<dbReference type="AlphaFoldDB" id="A0A451BIA6"/>
<evidence type="ECO:0000313" key="2">
    <source>
        <dbReference type="EMBL" id="VFK78030.1"/>
    </source>
</evidence>
<accession>A0A451BIA6</accession>
<dbReference type="InterPro" id="IPR011335">
    <property type="entry name" value="Restrct_endonuc-II-like"/>
</dbReference>
<evidence type="ECO:0008006" key="3">
    <source>
        <dbReference type="Google" id="ProtNLM"/>
    </source>
</evidence>
<evidence type="ECO:0000256" key="1">
    <source>
        <dbReference type="SAM" id="MobiDB-lite"/>
    </source>
</evidence>
<dbReference type="EMBL" id="CAADHB010000005">
    <property type="protein sequence ID" value="VFK78030.1"/>
    <property type="molecule type" value="Genomic_DNA"/>
</dbReference>